<reference evidence="1" key="1">
    <citation type="submission" date="2016-01" db="EMBL/GenBank/DDBJ databases">
        <authorList>
            <person name="Peeters C."/>
        </authorList>
    </citation>
    <scope>NUCLEOTIDE SEQUENCE</scope>
    <source>
        <strain evidence="1">LMG 29321</strain>
    </source>
</reference>
<comment type="caution">
    <text evidence="1">The sequence shown here is derived from an EMBL/GenBank/DDBJ whole genome shotgun (WGS) entry which is preliminary data.</text>
</comment>
<protein>
    <submittedName>
        <fullName evidence="1">Uncharacterized protein</fullName>
    </submittedName>
</protein>
<dbReference type="Proteomes" id="UP000071859">
    <property type="component" value="Unassembled WGS sequence"/>
</dbReference>
<keyword evidence="2" id="KW-1185">Reference proteome</keyword>
<sequence>MHLDHRYLGIPLLNQIAGRNEYVLFERIGDDKTLDFPNELKHVSIEQVGVPPVLVAVQLVWFNSFTSTVQRSAN</sequence>
<name>A0A158EGS5_9BURK</name>
<evidence type="ECO:0000313" key="2">
    <source>
        <dbReference type="Proteomes" id="UP000071859"/>
    </source>
</evidence>
<dbReference type="AlphaFoldDB" id="A0A158EGS5"/>
<dbReference type="EMBL" id="FCOX02000097">
    <property type="protein sequence ID" value="SAL06003.1"/>
    <property type="molecule type" value="Genomic_DNA"/>
</dbReference>
<accession>A0A158EGS5</accession>
<evidence type="ECO:0000313" key="1">
    <source>
        <dbReference type="EMBL" id="SAL06003.1"/>
    </source>
</evidence>
<gene>
    <name evidence="1" type="ORF">AWB78_07823</name>
</gene>
<proteinExistence type="predicted"/>
<organism evidence="1 2">
    <name type="scientific">Caballeronia calidae</name>
    <dbReference type="NCBI Taxonomy" id="1777139"/>
    <lineage>
        <taxon>Bacteria</taxon>
        <taxon>Pseudomonadati</taxon>
        <taxon>Pseudomonadota</taxon>
        <taxon>Betaproteobacteria</taxon>
        <taxon>Burkholderiales</taxon>
        <taxon>Burkholderiaceae</taxon>
        <taxon>Caballeronia</taxon>
    </lineage>
</organism>